<dbReference type="AlphaFoldDB" id="A0A699YEN2"/>
<comment type="caution">
    <text evidence="1">The sequence shown here is derived from an EMBL/GenBank/DDBJ whole genome shotgun (WGS) entry which is preliminary data.</text>
</comment>
<gene>
    <name evidence="1" type="ORF">HaLaN_02665</name>
</gene>
<keyword evidence="2" id="KW-1185">Reference proteome</keyword>
<evidence type="ECO:0000313" key="1">
    <source>
        <dbReference type="EMBL" id="GFH07805.1"/>
    </source>
</evidence>
<accession>A0A699YEN2</accession>
<proteinExistence type="predicted"/>
<dbReference type="Proteomes" id="UP000485058">
    <property type="component" value="Unassembled WGS sequence"/>
</dbReference>
<sequence length="76" mass="7970">MLQLPDTAKQLGVTAQHAACPSQGYVMTIRHHTSLGLHLAGHLARLAVKGGLKLGRWAVGAGVLLRKLAARGLITP</sequence>
<dbReference type="EMBL" id="BLLF01000117">
    <property type="protein sequence ID" value="GFH07805.1"/>
    <property type="molecule type" value="Genomic_DNA"/>
</dbReference>
<organism evidence="1 2">
    <name type="scientific">Haematococcus lacustris</name>
    <name type="common">Green alga</name>
    <name type="synonym">Haematococcus pluvialis</name>
    <dbReference type="NCBI Taxonomy" id="44745"/>
    <lineage>
        <taxon>Eukaryota</taxon>
        <taxon>Viridiplantae</taxon>
        <taxon>Chlorophyta</taxon>
        <taxon>core chlorophytes</taxon>
        <taxon>Chlorophyceae</taxon>
        <taxon>CS clade</taxon>
        <taxon>Chlamydomonadales</taxon>
        <taxon>Haematococcaceae</taxon>
        <taxon>Haematococcus</taxon>
    </lineage>
</organism>
<reference evidence="1 2" key="1">
    <citation type="submission" date="2020-02" db="EMBL/GenBank/DDBJ databases">
        <title>Draft genome sequence of Haematococcus lacustris strain NIES-144.</title>
        <authorList>
            <person name="Morimoto D."/>
            <person name="Nakagawa S."/>
            <person name="Yoshida T."/>
            <person name="Sawayama S."/>
        </authorList>
    </citation>
    <scope>NUCLEOTIDE SEQUENCE [LARGE SCALE GENOMIC DNA]</scope>
    <source>
        <strain evidence="1 2">NIES-144</strain>
    </source>
</reference>
<name>A0A699YEN2_HAELA</name>
<protein>
    <submittedName>
        <fullName evidence="1">Uncharacterized protein</fullName>
    </submittedName>
</protein>
<evidence type="ECO:0000313" key="2">
    <source>
        <dbReference type="Proteomes" id="UP000485058"/>
    </source>
</evidence>